<evidence type="ECO:0000313" key="4">
    <source>
        <dbReference type="EMBL" id="ORY93817.1"/>
    </source>
</evidence>
<dbReference type="GO" id="GO:0006400">
    <property type="term" value="P:tRNA modification"/>
    <property type="evidence" value="ECO:0007669"/>
    <property type="project" value="InterPro"/>
</dbReference>
<dbReference type="PANTHER" id="PTHR13452:SF10">
    <property type="entry name" value="THUMP DOMAIN-CONTAINING PROTEIN 1"/>
    <property type="match status" value="1"/>
</dbReference>
<dbReference type="InterPro" id="IPR004114">
    <property type="entry name" value="THUMP_dom"/>
</dbReference>
<protein>
    <recommendedName>
        <fullName evidence="3">THUMP domain-containing protein</fullName>
    </recommendedName>
</protein>
<gene>
    <name evidence="4" type="ORF">BCR43DRAFT_461136</name>
</gene>
<dbReference type="OrthoDB" id="367221at2759"/>
<sequence length="315" mass="35694">MADKRKRSEPKSIVKRKKAKDFYCAKDRAANKGYFKVPLDASGVLVACRRGCERKAAKELVDLFTQYADEMYPAQSKDGDNDENNDDNDDEEEEDFEASIAKELSELKAPQKNQRVSSIHTDVECLTFIKTKHPIQPVDLVHRILSDLERDQKPRTRYTSRLLPVQKTCLADTEKMQNLASKLLVPVMDAPAEDGSLPGRTYAVMPRVRRFSGLERKAIIDCITPLVAERHRVDLDSPDYTIIVEICENVCMMSVVPDWNRFKKYNIESILGTNDAGTPRPEVKKSEPKKSDNQDDKQTSDANASGDITKQNPEE</sequence>
<proteinExistence type="predicted"/>
<feature type="compositionally biased region" description="Polar residues" evidence="2">
    <location>
        <begin position="300"/>
        <end position="315"/>
    </location>
</feature>
<dbReference type="Proteomes" id="UP000242180">
    <property type="component" value="Unassembled WGS sequence"/>
</dbReference>
<dbReference type="STRING" id="13706.A0A1X2H606"/>
<dbReference type="InParanoid" id="A0A1X2H606"/>
<reference evidence="4 5" key="1">
    <citation type="submission" date="2016-07" db="EMBL/GenBank/DDBJ databases">
        <title>Pervasive Adenine N6-methylation of Active Genes in Fungi.</title>
        <authorList>
            <consortium name="DOE Joint Genome Institute"/>
            <person name="Mondo S.J."/>
            <person name="Dannebaum R.O."/>
            <person name="Kuo R.C."/>
            <person name="Labutti K."/>
            <person name="Haridas S."/>
            <person name="Kuo A."/>
            <person name="Salamov A."/>
            <person name="Ahrendt S.R."/>
            <person name="Lipzen A."/>
            <person name="Sullivan W."/>
            <person name="Andreopoulos W.B."/>
            <person name="Clum A."/>
            <person name="Lindquist E."/>
            <person name="Daum C."/>
            <person name="Ramamoorthy G.K."/>
            <person name="Gryganskyi A."/>
            <person name="Culley D."/>
            <person name="Magnuson J.K."/>
            <person name="James T.Y."/>
            <person name="O'Malley M.A."/>
            <person name="Stajich J.E."/>
            <person name="Spatafora J.W."/>
            <person name="Visel A."/>
            <person name="Grigoriev I.V."/>
        </authorList>
    </citation>
    <scope>NUCLEOTIDE SEQUENCE [LARGE SCALE GENOMIC DNA]</scope>
    <source>
        <strain evidence="4 5">NRRL 2496</strain>
    </source>
</reference>
<dbReference type="CDD" id="cd11717">
    <property type="entry name" value="THUMP_THUMPD1_like"/>
    <property type="match status" value="1"/>
</dbReference>
<dbReference type="OMA" id="MNEKACV"/>
<dbReference type="AlphaFoldDB" id="A0A1X2H606"/>
<keyword evidence="5" id="KW-1185">Reference proteome</keyword>
<name>A0A1X2H606_SYNRA</name>
<dbReference type="InterPro" id="IPR040183">
    <property type="entry name" value="THUMPD1-like"/>
</dbReference>
<dbReference type="EMBL" id="MCGN01000008">
    <property type="protein sequence ID" value="ORY93817.1"/>
    <property type="molecule type" value="Genomic_DNA"/>
</dbReference>
<evidence type="ECO:0000256" key="2">
    <source>
        <dbReference type="SAM" id="MobiDB-lite"/>
    </source>
</evidence>
<dbReference type="PROSITE" id="PS51165">
    <property type="entry name" value="THUMP"/>
    <property type="match status" value="1"/>
</dbReference>
<evidence type="ECO:0000313" key="5">
    <source>
        <dbReference type="Proteomes" id="UP000242180"/>
    </source>
</evidence>
<evidence type="ECO:0000256" key="1">
    <source>
        <dbReference type="PROSITE-ProRule" id="PRU00529"/>
    </source>
</evidence>
<evidence type="ECO:0000259" key="3">
    <source>
        <dbReference type="PROSITE" id="PS51165"/>
    </source>
</evidence>
<dbReference type="FunCoup" id="A0A1X2H606">
    <property type="interactions" value="665"/>
</dbReference>
<dbReference type="GO" id="GO:0003723">
    <property type="term" value="F:RNA binding"/>
    <property type="evidence" value="ECO:0007669"/>
    <property type="project" value="UniProtKB-UniRule"/>
</dbReference>
<dbReference type="PANTHER" id="PTHR13452">
    <property type="entry name" value="THUMP DOMAIN CONTAINING PROTEIN 1-RELATED"/>
    <property type="match status" value="1"/>
</dbReference>
<feature type="region of interest" description="Disordered" evidence="2">
    <location>
        <begin position="71"/>
        <end position="96"/>
    </location>
</feature>
<feature type="compositionally biased region" description="Acidic residues" evidence="2">
    <location>
        <begin position="80"/>
        <end position="96"/>
    </location>
</feature>
<dbReference type="SUPFAM" id="SSF143437">
    <property type="entry name" value="THUMP domain-like"/>
    <property type="match status" value="1"/>
</dbReference>
<dbReference type="Pfam" id="PF02926">
    <property type="entry name" value="THUMP"/>
    <property type="match status" value="1"/>
</dbReference>
<comment type="caution">
    <text evidence="4">The sequence shown here is derived from an EMBL/GenBank/DDBJ whole genome shotgun (WGS) entry which is preliminary data.</text>
</comment>
<feature type="compositionally biased region" description="Basic and acidic residues" evidence="2">
    <location>
        <begin position="281"/>
        <end position="299"/>
    </location>
</feature>
<feature type="region of interest" description="Disordered" evidence="2">
    <location>
        <begin position="271"/>
        <end position="315"/>
    </location>
</feature>
<dbReference type="Gene3D" id="3.30.2300.10">
    <property type="entry name" value="THUMP superfamily"/>
    <property type="match status" value="1"/>
</dbReference>
<keyword evidence="1" id="KW-0694">RNA-binding</keyword>
<organism evidence="4 5">
    <name type="scientific">Syncephalastrum racemosum</name>
    <name type="common">Filamentous fungus</name>
    <dbReference type="NCBI Taxonomy" id="13706"/>
    <lineage>
        <taxon>Eukaryota</taxon>
        <taxon>Fungi</taxon>
        <taxon>Fungi incertae sedis</taxon>
        <taxon>Mucoromycota</taxon>
        <taxon>Mucoromycotina</taxon>
        <taxon>Mucoromycetes</taxon>
        <taxon>Mucorales</taxon>
        <taxon>Syncephalastraceae</taxon>
        <taxon>Syncephalastrum</taxon>
    </lineage>
</organism>
<accession>A0A1X2H606</accession>
<feature type="domain" description="THUMP" evidence="3">
    <location>
        <begin position="147"/>
        <end position="257"/>
    </location>
</feature>